<name>A0A165ZF98_9HYPH</name>
<protein>
    <submittedName>
        <fullName evidence="1">Uncharacterized protein</fullName>
    </submittedName>
</protein>
<dbReference type="PATRIC" id="fig|989403.3.peg.1751"/>
<sequence>MNIPHLKPNYTFPKLTAMQCDQKFAFEAKRAAMGRHIISRWGWDEDFQWQLHLQRYNEKPFLNQTKSDTPWDRFFPSCV</sequence>
<evidence type="ECO:0000313" key="2">
    <source>
        <dbReference type="Proteomes" id="UP000076577"/>
    </source>
</evidence>
<comment type="caution">
    <text evidence="1">The sequence shown here is derived from an EMBL/GenBank/DDBJ whole genome shotgun (WGS) entry which is preliminary data.</text>
</comment>
<dbReference type="Proteomes" id="UP000076577">
    <property type="component" value="Unassembled WGS sequence"/>
</dbReference>
<proteinExistence type="predicted"/>
<keyword evidence="2" id="KW-1185">Reference proteome</keyword>
<evidence type="ECO:0000313" key="1">
    <source>
        <dbReference type="EMBL" id="KZL19829.1"/>
    </source>
</evidence>
<accession>A0A165ZF98</accession>
<gene>
    <name evidence="1" type="ORF">PsAD2_01650</name>
</gene>
<reference evidence="1 2" key="1">
    <citation type="journal article" date="2016" name="Front. Microbiol.">
        <title>Comparative Genomic Analysis Reveals a Diverse Repertoire of Genes Involved in Prokaryote-Eukaryote Interactions within the Pseudovibrio Genus.</title>
        <authorList>
            <person name="Romano S."/>
            <person name="Fernandez-Guerra A."/>
            <person name="Reen F.J."/>
            <person name="Glockner F.O."/>
            <person name="Crowley S.P."/>
            <person name="O'Sullivan O."/>
            <person name="Cotter P.D."/>
            <person name="Adams C."/>
            <person name="Dobson A.D."/>
            <person name="O'Gara F."/>
        </authorList>
    </citation>
    <scope>NUCLEOTIDE SEQUENCE [LARGE SCALE GENOMIC DNA]</scope>
    <source>
        <strain evidence="1 2">Ad2</strain>
    </source>
</reference>
<dbReference type="AlphaFoldDB" id="A0A165ZF98"/>
<dbReference type="EMBL" id="LMCB01000012">
    <property type="protein sequence ID" value="KZL19829.1"/>
    <property type="molecule type" value="Genomic_DNA"/>
</dbReference>
<organism evidence="1 2">
    <name type="scientific">Pseudovibrio axinellae</name>
    <dbReference type="NCBI Taxonomy" id="989403"/>
    <lineage>
        <taxon>Bacteria</taxon>
        <taxon>Pseudomonadati</taxon>
        <taxon>Pseudomonadota</taxon>
        <taxon>Alphaproteobacteria</taxon>
        <taxon>Hyphomicrobiales</taxon>
        <taxon>Stappiaceae</taxon>
        <taxon>Pseudovibrio</taxon>
    </lineage>
</organism>